<keyword evidence="2" id="KW-1185">Reference proteome</keyword>
<name>A0ACB9FWH5_9ASTR</name>
<reference evidence="1 2" key="2">
    <citation type="journal article" date="2022" name="Mol. Ecol. Resour.">
        <title>The genomes of chicory, endive, great burdock and yacon provide insights into Asteraceae paleo-polyploidization history and plant inulin production.</title>
        <authorList>
            <person name="Fan W."/>
            <person name="Wang S."/>
            <person name="Wang H."/>
            <person name="Wang A."/>
            <person name="Jiang F."/>
            <person name="Liu H."/>
            <person name="Zhao H."/>
            <person name="Xu D."/>
            <person name="Zhang Y."/>
        </authorList>
    </citation>
    <scope>NUCLEOTIDE SEQUENCE [LARGE SCALE GENOMIC DNA]</scope>
    <source>
        <strain evidence="2">cv. Yunnan</strain>
        <tissue evidence="1">Leaves</tissue>
    </source>
</reference>
<gene>
    <name evidence="1" type="ORF">L1987_50172</name>
</gene>
<proteinExistence type="predicted"/>
<evidence type="ECO:0000313" key="2">
    <source>
        <dbReference type="Proteomes" id="UP001056120"/>
    </source>
</evidence>
<dbReference type="Proteomes" id="UP001056120">
    <property type="component" value="Linkage Group LG16"/>
</dbReference>
<protein>
    <submittedName>
        <fullName evidence="1">Uncharacterized protein</fullName>
    </submittedName>
</protein>
<accession>A0ACB9FWH5</accession>
<organism evidence="1 2">
    <name type="scientific">Smallanthus sonchifolius</name>
    <dbReference type="NCBI Taxonomy" id="185202"/>
    <lineage>
        <taxon>Eukaryota</taxon>
        <taxon>Viridiplantae</taxon>
        <taxon>Streptophyta</taxon>
        <taxon>Embryophyta</taxon>
        <taxon>Tracheophyta</taxon>
        <taxon>Spermatophyta</taxon>
        <taxon>Magnoliopsida</taxon>
        <taxon>eudicotyledons</taxon>
        <taxon>Gunneridae</taxon>
        <taxon>Pentapetalae</taxon>
        <taxon>asterids</taxon>
        <taxon>campanulids</taxon>
        <taxon>Asterales</taxon>
        <taxon>Asteraceae</taxon>
        <taxon>Asteroideae</taxon>
        <taxon>Heliantheae alliance</taxon>
        <taxon>Millerieae</taxon>
        <taxon>Smallanthus</taxon>
    </lineage>
</organism>
<sequence>MSGDLRRRSQEEWQEASTRRGRRNTQTDVASNKPLEKEDVMGVDSRGHDEEDGVGRNVDVIDEMTDEVEMGEIRNNQVLEEIEQAENVLEESTDGQLSVRKKFRRKKLFKNRGESSGFQERPKKRLRDDNDPFVLDKLIGIISTNTVYDVDEETVSNEDGVIPDLNTQSDAGIEVCNVDDQVDGACGLQQKVIGKPKGSITFESDQTITLGRALGVDGLNDIVPEVQEFKKLRVNISIWADQCKQKELGEKQLLEKERGDLDDILEVRQLSEVEMWTLEETKQRLWELESLHQQDLKQKSRCKWATHGDDNSRFQSNVRIITWEWSRSPSTVEEVESKQQLELMLQQVRIANTQDTWVWTDGKELGFSVASIKRSSITAYESRSDCKITKQTDSNHEFEDIKKPKFEHSASDTNL</sequence>
<comment type="caution">
    <text evidence="1">The sequence shown here is derived from an EMBL/GenBank/DDBJ whole genome shotgun (WGS) entry which is preliminary data.</text>
</comment>
<reference evidence="2" key="1">
    <citation type="journal article" date="2022" name="Mol. Ecol. Resour.">
        <title>The genomes of chicory, endive, great burdock and yacon provide insights into Asteraceae palaeo-polyploidization history and plant inulin production.</title>
        <authorList>
            <person name="Fan W."/>
            <person name="Wang S."/>
            <person name="Wang H."/>
            <person name="Wang A."/>
            <person name="Jiang F."/>
            <person name="Liu H."/>
            <person name="Zhao H."/>
            <person name="Xu D."/>
            <person name="Zhang Y."/>
        </authorList>
    </citation>
    <scope>NUCLEOTIDE SEQUENCE [LARGE SCALE GENOMIC DNA]</scope>
    <source>
        <strain evidence="2">cv. Yunnan</strain>
    </source>
</reference>
<evidence type="ECO:0000313" key="1">
    <source>
        <dbReference type="EMBL" id="KAI3775592.1"/>
    </source>
</evidence>
<dbReference type="EMBL" id="CM042033">
    <property type="protein sequence ID" value="KAI3775592.1"/>
    <property type="molecule type" value="Genomic_DNA"/>
</dbReference>